<protein>
    <recommendedName>
        <fullName evidence="6">EamA domain-containing protein</fullName>
    </recommendedName>
</protein>
<sequence>MHQKLAAIDWLYILLLSAVWGSAFVFLKIASPVVGATGLVFMRVILASVLLGFLFIRKRHLKIIQKNIFPILVIGATNTALPFYLFAYAAKEINANTMAVMNGSTPLFALLFSVIWLKFKFQWLQFLGILIGLLGLAIVVGFESMQFELLPIFAAMMGAAMYGLSMSYIYRIKILDTKVMAAVTMIAATLIIFPFLMIDPIQTVNWNGQVMGSIVFLGLICTGMAYIPYFLLISRVGPISTSIISLLVPLFGMIWAYLFLQEKITLMMLTGCLLIIGGVSLTSRIKE</sequence>
<feature type="transmembrane region" description="Helical" evidence="5">
    <location>
        <begin position="99"/>
        <end position="117"/>
    </location>
</feature>
<evidence type="ECO:0000256" key="2">
    <source>
        <dbReference type="ARBA" id="ARBA00022692"/>
    </source>
</evidence>
<evidence type="ECO:0000313" key="7">
    <source>
        <dbReference type="EMBL" id="SVA76466.1"/>
    </source>
</evidence>
<feature type="transmembrane region" description="Helical" evidence="5">
    <location>
        <begin position="124"/>
        <end position="143"/>
    </location>
</feature>
<proteinExistence type="predicted"/>
<accession>A0A381YH94</accession>
<gene>
    <name evidence="7" type="ORF">METZ01_LOCUS129320</name>
</gene>
<dbReference type="PANTHER" id="PTHR32322:SF2">
    <property type="entry name" value="EAMA DOMAIN-CONTAINING PROTEIN"/>
    <property type="match status" value="1"/>
</dbReference>
<dbReference type="SUPFAM" id="SSF103481">
    <property type="entry name" value="Multidrug resistance efflux transporter EmrE"/>
    <property type="match status" value="2"/>
</dbReference>
<dbReference type="InterPro" id="IPR000620">
    <property type="entry name" value="EamA_dom"/>
</dbReference>
<dbReference type="AlphaFoldDB" id="A0A381YH94"/>
<feature type="transmembrane region" description="Helical" evidence="5">
    <location>
        <begin position="179"/>
        <end position="198"/>
    </location>
</feature>
<organism evidence="7">
    <name type="scientific">marine metagenome</name>
    <dbReference type="NCBI Taxonomy" id="408172"/>
    <lineage>
        <taxon>unclassified sequences</taxon>
        <taxon>metagenomes</taxon>
        <taxon>ecological metagenomes</taxon>
    </lineage>
</organism>
<evidence type="ECO:0000256" key="3">
    <source>
        <dbReference type="ARBA" id="ARBA00022989"/>
    </source>
</evidence>
<keyword evidence="3 5" id="KW-1133">Transmembrane helix</keyword>
<feature type="transmembrane region" description="Helical" evidence="5">
    <location>
        <begin position="210"/>
        <end position="232"/>
    </location>
</feature>
<feature type="transmembrane region" description="Helical" evidence="5">
    <location>
        <begin position="33"/>
        <end position="56"/>
    </location>
</feature>
<dbReference type="InterPro" id="IPR050638">
    <property type="entry name" value="AA-Vitamin_Transporters"/>
</dbReference>
<feature type="transmembrane region" description="Helical" evidence="5">
    <location>
        <begin position="264"/>
        <end position="282"/>
    </location>
</feature>
<feature type="transmembrane region" description="Helical" evidence="5">
    <location>
        <begin position="239"/>
        <end position="258"/>
    </location>
</feature>
<feature type="transmembrane region" description="Helical" evidence="5">
    <location>
        <begin position="68"/>
        <end position="87"/>
    </location>
</feature>
<keyword evidence="4 5" id="KW-0472">Membrane</keyword>
<feature type="domain" description="EamA" evidence="6">
    <location>
        <begin position="152"/>
        <end position="283"/>
    </location>
</feature>
<name>A0A381YH94_9ZZZZ</name>
<feature type="transmembrane region" description="Helical" evidence="5">
    <location>
        <begin position="7"/>
        <end position="27"/>
    </location>
</feature>
<keyword evidence="2 5" id="KW-0812">Transmembrane</keyword>
<comment type="subcellular location">
    <subcellularLocation>
        <location evidence="1">Membrane</location>
        <topology evidence="1">Multi-pass membrane protein</topology>
    </subcellularLocation>
</comment>
<evidence type="ECO:0000256" key="1">
    <source>
        <dbReference type="ARBA" id="ARBA00004141"/>
    </source>
</evidence>
<evidence type="ECO:0000256" key="5">
    <source>
        <dbReference type="SAM" id="Phobius"/>
    </source>
</evidence>
<dbReference type="GO" id="GO:0016020">
    <property type="term" value="C:membrane"/>
    <property type="evidence" value="ECO:0007669"/>
    <property type="project" value="UniProtKB-SubCell"/>
</dbReference>
<feature type="domain" description="EamA" evidence="6">
    <location>
        <begin position="11"/>
        <end position="140"/>
    </location>
</feature>
<dbReference type="EMBL" id="UINC01018246">
    <property type="protein sequence ID" value="SVA76466.1"/>
    <property type="molecule type" value="Genomic_DNA"/>
</dbReference>
<feature type="transmembrane region" description="Helical" evidence="5">
    <location>
        <begin position="149"/>
        <end position="170"/>
    </location>
</feature>
<evidence type="ECO:0000259" key="6">
    <source>
        <dbReference type="Pfam" id="PF00892"/>
    </source>
</evidence>
<dbReference type="PANTHER" id="PTHR32322">
    <property type="entry name" value="INNER MEMBRANE TRANSPORTER"/>
    <property type="match status" value="1"/>
</dbReference>
<dbReference type="Pfam" id="PF00892">
    <property type="entry name" value="EamA"/>
    <property type="match status" value="2"/>
</dbReference>
<dbReference type="InterPro" id="IPR037185">
    <property type="entry name" value="EmrE-like"/>
</dbReference>
<reference evidence="7" key="1">
    <citation type="submission" date="2018-05" db="EMBL/GenBank/DDBJ databases">
        <authorList>
            <person name="Lanie J.A."/>
            <person name="Ng W.-L."/>
            <person name="Kazmierczak K.M."/>
            <person name="Andrzejewski T.M."/>
            <person name="Davidsen T.M."/>
            <person name="Wayne K.J."/>
            <person name="Tettelin H."/>
            <person name="Glass J.I."/>
            <person name="Rusch D."/>
            <person name="Podicherti R."/>
            <person name="Tsui H.-C.T."/>
            <person name="Winkler M.E."/>
        </authorList>
    </citation>
    <scope>NUCLEOTIDE SEQUENCE</scope>
</reference>
<evidence type="ECO:0000256" key="4">
    <source>
        <dbReference type="ARBA" id="ARBA00023136"/>
    </source>
</evidence>